<dbReference type="STRING" id="1513271.XM47_10990"/>
<dbReference type="InterPro" id="IPR017039">
    <property type="entry name" value="Virul_fac_BrkB"/>
</dbReference>
<dbReference type="OrthoDB" id="9808671at2"/>
<dbReference type="PANTHER" id="PTHR30213">
    <property type="entry name" value="INNER MEMBRANE PROTEIN YHJD"/>
    <property type="match status" value="1"/>
</dbReference>
<keyword evidence="5 6" id="KW-0472">Membrane</keyword>
<dbReference type="NCBIfam" id="TIGR00765">
    <property type="entry name" value="yihY_not_rbn"/>
    <property type="match status" value="1"/>
</dbReference>
<feature type="transmembrane region" description="Helical" evidence="6">
    <location>
        <begin position="199"/>
        <end position="218"/>
    </location>
</feature>
<name>A0A0J8GQM7_9ALTE</name>
<sequence>MKPSLNFIKQLFAKCQEDELTIISGHLTYVTLLSFIPFVTVILGIFGSFDFFDSAQKTMEGFLFDHFVPNAGQEITQHLNRFIDNVSEMKGLSLAALLFVAMMLLKNVDKELNKIFKGKKLKPFWQDLLTYLLVIIVGPLLIGISLAATSAFLALEWINQAASWLPTEYFTVTLPLLFSFLYFLLLYRIVPTAPPSNTAAILGALMTSIFFELIKYLFGWYINAFPTYQVIYGSLAAIPIFFLWVYVSWLVVLFGAELTCIMDLYQKKNDINTSIIELDDKKE</sequence>
<evidence type="ECO:0000256" key="6">
    <source>
        <dbReference type="SAM" id="Phobius"/>
    </source>
</evidence>
<evidence type="ECO:0000256" key="5">
    <source>
        <dbReference type="ARBA" id="ARBA00023136"/>
    </source>
</evidence>
<feature type="transmembrane region" description="Helical" evidence="6">
    <location>
        <begin position="169"/>
        <end position="187"/>
    </location>
</feature>
<feature type="transmembrane region" description="Helical" evidence="6">
    <location>
        <begin position="91"/>
        <end position="108"/>
    </location>
</feature>
<keyword evidence="2" id="KW-1003">Cell membrane</keyword>
<evidence type="ECO:0000256" key="2">
    <source>
        <dbReference type="ARBA" id="ARBA00022475"/>
    </source>
</evidence>
<dbReference type="Proteomes" id="UP000037600">
    <property type="component" value="Unassembled WGS sequence"/>
</dbReference>
<keyword evidence="8" id="KW-1185">Reference proteome</keyword>
<keyword evidence="3 6" id="KW-0812">Transmembrane</keyword>
<keyword evidence="4 6" id="KW-1133">Transmembrane helix</keyword>
<reference evidence="7 8" key="1">
    <citation type="submission" date="2015-04" db="EMBL/GenBank/DDBJ databases">
        <title>Draft Genome Sequence of the Novel Agar-Digesting Marine Bacterium Q1.</title>
        <authorList>
            <person name="Li Y."/>
            <person name="Li D."/>
            <person name="Chen G."/>
            <person name="Du Z."/>
        </authorList>
    </citation>
    <scope>NUCLEOTIDE SEQUENCE [LARGE SCALE GENOMIC DNA]</scope>
    <source>
        <strain evidence="7 8">Q1</strain>
    </source>
</reference>
<dbReference type="AlphaFoldDB" id="A0A0J8GQM7"/>
<dbReference type="EMBL" id="LAZL01000016">
    <property type="protein sequence ID" value="KMT65090.1"/>
    <property type="molecule type" value="Genomic_DNA"/>
</dbReference>
<comment type="subcellular location">
    <subcellularLocation>
        <location evidence="1">Cell membrane</location>
        <topology evidence="1">Multi-pass membrane protein</topology>
    </subcellularLocation>
</comment>
<evidence type="ECO:0000256" key="4">
    <source>
        <dbReference type="ARBA" id="ARBA00022989"/>
    </source>
</evidence>
<feature type="transmembrane region" description="Helical" evidence="6">
    <location>
        <begin position="27"/>
        <end position="49"/>
    </location>
</feature>
<feature type="transmembrane region" description="Helical" evidence="6">
    <location>
        <begin position="230"/>
        <end position="256"/>
    </location>
</feature>
<dbReference type="PIRSF" id="PIRSF035875">
    <property type="entry name" value="RNase_BN"/>
    <property type="match status" value="1"/>
</dbReference>
<dbReference type="Pfam" id="PF03631">
    <property type="entry name" value="Virul_fac_BrkB"/>
    <property type="match status" value="1"/>
</dbReference>
<evidence type="ECO:0000313" key="8">
    <source>
        <dbReference type="Proteomes" id="UP000037600"/>
    </source>
</evidence>
<evidence type="ECO:0000256" key="1">
    <source>
        <dbReference type="ARBA" id="ARBA00004651"/>
    </source>
</evidence>
<accession>A0A0J8GQM7</accession>
<comment type="caution">
    <text evidence="7">The sequence shown here is derived from an EMBL/GenBank/DDBJ whole genome shotgun (WGS) entry which is preliminary data.</text>
</comment>
<evidence type="ECO:0000313" key="7">
    <source>
        <dbReference type="EMBL" id="KMT65090.1"/>
    </source>
</evidence>
<feature type="transmembrane region" description="Helical" evidence="6">
    <location>
        <begin position="128"/>
        <end position="149"/>
    </location>
</feature>
<gene>
    <name evidence="7" type="ORF">XM47_10990</name>
</gene>
<dbReference type="GO" id="GO:0005886">
    <property type="term" value="C:plasma membrane"/>
    <property type="evidence" value="ECO:0007669"/>
    <property type="project" value="UniProtKB-SubCell"/>
</dbReference>
<protein>
    <submittedName>
        <fullName evidence="7">Uncharacterized protein</fullName>
    </submittedName>
</protein>
<proteinExistence type="predicted"/>
<organism evidence="7 8">
    <name type="scientific">Catenovulum maritimum</name>
    <dbReference type="NCBI Taxonomy" id="1513271"/>
    <lineage>
        <taxon>Bacteria</taxon>
        <taxon>Pseudomonadati</taxon>
        <taxon>Pseudomonadota</taxon>
        <taxon>Gammaproteobacteria</taxon>
        <taxon>Alteromonadales</taxon>
        <taxon>Alteromonadaceae</taxon>
        <taxon>Catenovulum</taxon>
    </lineage>
</organism>
<dbReference type="PANTHER" id="PTHR30213:SF0">
    <property type="entry name" value="UPF0761 MEMBRANE PROTEIN YIHY"/>
    <property type="match status" value="1"/>
</dbReference>
<evidence type="ECO:0000256" key="3">
    <source>
        <dbReference type="ARBA" id="ARBA00022692"/>
    </source>
</evidence>